<evidence type="ECO:0000259" key="7">
    <source>
        <dbReference type="PROSITE" id="PS50016"/>
    </source>
</evidence>
<evidence type="ECO:0000256" key="6">
    <source>
        <dbReference type="SAM" id="MobiDB-lite"/>
    </source>
</evidence>
<keyword evidence="2 5" id="KW-0863">Zinc-finger</keyword>
<dbReference type="PANTHER" id="PTHR46386">
    <property type="entry name" value="NUCLEAR BODY PROTEIN SP140"/>
    <property type="match status" value="1"/>
</dbReference>
<organism evidence="9 10">
    <name type="scientific">Mugilogobius chulae</name>
    <name type="common">yellowstripe goby</name>
    <dbReference type="NCBI Taxonomy" id="88201"/>
    <lineage>
        <taxon>Eukaryota</taxon>
        <taxon>Metazoa</taxon>
        <taxon>Chordata</taxon>
        <taxon>Craniata</taxon>
        <taxon>Vertebrata</taxon>
        <taxon>Euteleostomi</taxon>
        <taxon>Actinopterygii</taxon>
        <taxon>Neopterygii</taxon>
        <taxon>Teleostei</taxon>
        <taxon>Neoteleostei</taxon>
        <taxon>Acanthomorphata</taxon>
        <taxon>Gobiaria</taxon>
        <taxon>Gobiiformes</taxon>
        <taxon>Gobioidei</taxon>
        <taxon>Gobiidae</taxon>
        <taxon>Gobionellinae</taxon>
        <taxon>Mugilogobius</taxon>
    </lineage>
</organism>
<dbReference type="GO" id="GO:0005737">
    <property type="term" value="C:cytoplasm"/>
    <property type="evidence" value="ECO:0007669"/>
    <property type="project" value="InterPro"/>
</dbReference>
<dbReference type="PANTHER" id="PTHR46386:SF11">
    <property type="entry name" value="AUTOIMMUNE REGULATOR"/>
    <property type="match status" value="1"/>
</dbReference>
<dbReference type="InterPro" id="IPR011011">
    <property type="entry name" value="Znf_FYVE_PHD"/>
</dbReference>
<dbReference type="Pfam" id="PF00628">
    <property type="entry name" value="PHD"/>
    <property type="match status" value="1"/>
</dbReference>
<keyword evidence="3" id="KW-0862">Zinc</keyword>
<keyword evidence="4" id="KW-0238">DNA-binding</keyword>
<dbReference type="GO" id="GO:0045182">
    <property type="term" value="F:translation regulator activity"/>
    <property type="evidence" value="ECO:0007669"/>
    <property type="project" value="InterPro"/>
</dbReference>
<dbReference type="EMBL" id="JBBPFD010000001">
    <property type="protein sequence ID" value="KAK7945643.1"/>
    <property type="molecule type" value="Genomic_DNA"/>
</dbReference>
<evidence type="ECO:0000256" key="1">
    <source>
        <dbReference type="ARBA" id="ARBA00022723"/>
    </source>
</evidence>
<dbReference type="Gene3D" id="3.30.40.10">
    <property type="entry name" value="Zinc/RING finger domain, C3HC4 (zinc finger)"/>
    <property type="match status" value="2"/>
</dbReference>
<feature type="compositionally biased region" description="Polar residues" evidence="6">
    <location>
        <begin position="113"/>
        <end position="123"/>
    </location>
</feature>
<keyword evidence="1" id="KW-0479">Metal-binding</keyword>
<dbReference type="GO" id="GO:0005634">
    <property type="term" value="C:nucleus"/>
    <property type="evidence" value="ECO:0007669"/>
    <property type="project" value="InterPro"/>
</dbReference>
<dbReference type="Pfam" id="PF03172">
    <property type="entry name" value="HSR"/>
    <property type="match status" value="1"/>
</dbReference>
<dbReference type="InterPro" id="IPR043563">
    <property type="entry name" value="Sp110/Sp140/Sp140L-like"/>
</dbReference>
<feature type="compositionally biased region" description="Low complexity" evidence="6">
    <location>
        <begin position="224"/>
        <end position="237"/>
    </location>
</feature>
<dbReference type="GO" id="GO:0006959">
    <property type="term" value="P:humoral immune response"/>
    <property type="evidence" value="ECO:0007669"/>
    <property type="project" value="InterPro"/>
</dbReference>
<dbReference type="InterPro" id="IPR008087">
    <property type="entry name" value="AIRE"/>
</dbReference>
<dbReference type="SUPFAM" id="SSF57903">
    <property type="entry name" value="FYVE/PHD zinc finger"/>
    <property type="match status" value="1"/>
</dbReference>
<dbReference type="InterPro" id="IPR019787">
    <property type="entry name" value="Znf_PHD-finger"/>
</dbReference>
<dbReference type="InterPro" id="IPR019786">
    <property type="entry name" value="Zinc_finger_PHD-type_CS"/>
</dbReference>
<dbReference type="InterPro" id="IPR004865">
    <property type="entry name" value="HSR_dom"/>
</dbReference>
<feature type="compositionally biased region" description="Polar residues" evidence="6">
    <location>
        <begin position="141"/>
        <end position="151"/>
    </location>
</feature>
<dbReference type="SMART" id="SM00249">
    <property type="entry name" value="PHD"/>
    <property type="match status" value="2"/>
</dbReference>
<dbReference type="PRINTS" id="PR01711">
    <property type="entry name" value="AIREGULATOR"/>
</dbReference>
<reference evidence="10" key="1">
    <citation type="submission" date="2024-04" db="EMBL/GenBank/DDBJ databases">
        <title>Salinicola lusitanus LLJ914,a marine bacterium isolated from the Okinawa Trough.</title>
        <authorList>
            <person name="Li J."/>
        </authorList>
    </citation>
    <scope>NUCLEOTIDE SEQUENCE [LARGE SCALE GENOMIC DNA]</scope>
</reference>
<dbReference type="GO" id="GO:0003677">
    <property type="term" value="F:DNA binding"/>
    <property type="evidence" value="ECO:0007669"/>
    <property type="project" value="UniProtKB-KW"/>
</dbReference>
<evidence type="ECO:0000313" key="9">
    <source>
        <dbReference type="EMBL" id="KAK7945643.1"/>
    </source>
</evidence>
<dbReference type="PROSITE" id="PS51414">
    <property type="entry name" value="HSR"/>
    <property type="match status" value="1"/>
</dbReference>
<dbReference type="InterPro" id="IPR013083">
    <property type="entry name" value="Znf_RING/FYVE/PHD"/>
</dbReference>
<feature type="domain" description="PHD-type" evidence="7">
    <location>
        <begin position="253"/>
        <end position="300"/>
    </location>
</feature>
<feature type="region of interest" description="Disordered" evidence="6">
    <location>
        <begin position="196"/>
        <end position="249"/>
    </location>
</feature>
<evidence type="ECO:0000259" key="8">
    <source>
        <dbReference type="PROSITE" id="PS51414"/>
    </source>
</evidence>
<evidence type="ECO:0000256" key="4">
    <source>
        <dbReference type="ARBA" id="ARBA00023125"/>
    </source>
</evidence>
<comment type="caution">
    <text evidence="9">The sequence shown here is derived from an EMBL/GenBank/DDBJ whole genome shotgun (WGS) entry which is preliminary data.</text>
</comment>
<evidence type="ECO:0000256" key="2">
    <source>
        <dbReference type="ARBA" id="ARBA00022771"/>
    </source>
</evidence>
<proteinExistence type="predicted"/>
<gene>
    <name evidence="9" type="ORF">WMY93_001371</name>
</gene>
<dbReference type="GO" id="GO:0000981">
    <property type="term" value="F:DNA-binding transcription factor activity, RNA polymerase II-specific"/>
    <property type="evidence" value="ECO:0007669"/>
    <property type="project" value="TreeGrafter"/>
</dbReference>
<name>A0AAW0Q3M5_9GOBI</name>
<dbReference type="Proteomes" id="UP001460270">
    <property type="component" value="Unassembled WGS sequence"/>
</dbReference>
<keyword evidence="10" id="KW-1185">Reference proteome</keyword>
<protein>
    <recommendedName>
        <fullName evidence="11">Autoimmune regulator</fullName>
    </recommendedName>
</protein>
<feature type="region of interest" description="Disordered" evidence="6">
    <location>
        <begin position="113"/>
        <end position="153"/>
    </location>
</feature>
<evidence type="ECO:0000256" key="5">
    <source>
        <dbReference type="PROSITE-ProRule" id="PRU00146"/>
    </source>
</evidence>
<accession>A0AAW0Q3M5</accession>
<dbReference type="CDD" id="cd15539">
    <property type="entry name" value="PHD1_AIRE"/>
    <property type="match status" value="1"/>
</dbReference>
<dbReference type="PROSITE" id="PS01359">
    <property type="entry name" value="ZF_PHD_1"/>
    <property type="match status" value="1"/>
</dbReference>
<feature type="compositionally biased region" description="Basic residues" evidence="6">
    <location>
        <begin position="124"/>
        <end position="139"/>
    </location>
</feature>
<dbReference type="GO" id="GO:0008270">
    <property type="term" value="F:zinc ion binding"/>
    <property type="evidence" value="ECO:0007669"/>
    <property type="project" value="UniProtKB-KW"/>
</dbReference>
<dbReference type="PROSITE" id="PS50016">
    <property type="entry name" value="ZF_PHD_2"/>
    <property type="match status" value="1"/>
</dbReference>
<evidence type="ECO:0000313" key="10">
    <source>
        <dbReference type="Proteomes" id="UP001460270"/>
    </source>
</evidence>
<dbReference type="InterPro" id="IPR001965">
    <property type="entry name" value="Znf_PHD"/>
</dbReference>
<sequence>MSRVEAFRKTNLRSLLKEFRTDIAMAVDDPFPLVYGLVDKNIITDLQLKESLEKQAGEGIHKAMHSLVSWVLEQSRSTVEDFWKCLNKDYNLDSYPSLRTLLANLKRRMETPTSSLETISTGSHNKRTKRTHENRKAATKVHNQYSHYQAKTTDKSGGKVKLLRVKNEVLSQQSSVNRISTVQKALQSSVSNSKQLPCLKSGEKTSGSDGTPLKRVKVGEDNYTSSSASTSTTASATFSHKRESVNSTGHCNDDECAVCKDGGELICCDGCPRAFHLNCLNPPLTAIPSGTWQCDFCGEKIVKKEEAPQLTQPQIPQSQQRTPFVPSLPSISLTTTNAIMKEPNKCLEQIREICGVCHVGGGDLSLCLQCLKRYHMHCHFSKSRSVCSSCSRLWTGSSEGEVECLQITPVTQSAQSHNQTSAVPDGIIHNSELDTILADASFDGMLQWAFHSFSRPLPDSQGCFQGYTI</sequence>
<evidence type="ECO:0008006" key="11">
    <source>
        <dbReference type="Google" id="ProtNLM"/>
    </source>
</evidence>
<feature type="domain" description="HSR" evidence="8">
    <location>
        <begin position="1"/>
        <end position="110"/>
    </location>
</feature>
<evidence type="ECO:0000256" key="3">
    <source>
        <dbReference type="ARBA" id="ARBA00022833"/>
    </source>
</evidence>
<dbReference type="AlphaFoldDB" id="A0AAW0Q3M5"/>